<dbReference type="PANTHER" id="PTHR24068">
    <property type="entry name" value="UBIQUITIN-CONJUGATING ENZYME E2"/>
    <property type="match status" value="1"/>
</dbReference>
<keyword evidence="4 8" id="KW-0833">Ubl conjugation pathway</keyword>
<dbReference type="GO" id="GO:0045116">
    <property type="term" value="P:protein neddylation"/>
    <property type="evidence" value="ECO:0007669"/>
    <property type="project" value="UniProtKB-ARBA"/>
</dbReference>
<proteinExistence type="inferred from homology"/>
<gene>
    <name evidence="10" type="primary">WBGene00282943</name>
</gene>
<comment type="similarity">
    <text evidence="8">Belongs to the ubiquitin-conjugating enzyme family.</text>
</comment>
<keyword evidence="11" id="KW-1185">Reference proteome</keyword>
<dbReference type="PROSITE" id="PS50127">
    <property type="entry name" value="UBC_2"/>
    <property type="match status" value="1"/>
</dbReference>
<dbReference type="SUPFAM" id="SSF54495">
    <property type="entry name" value="UBC-like"/>
    <property type="match status" value="1"/>
</dbReference>
<dbReference type="InterPro" id="IPR000608">
    <property type="entry name" value="UBC"/>
</dbReference>
<dbReference type="FunFam" id="3.10.110.10:FF:000033">
    <property type="entry name" value="NEDD8-conjugating enzyme UBE2F"/>
    <property type="match status" value="1"/>
</dbReference>
<evidence type="ECO:0000259" key="9">
    <source>
        <dbReference type="PROSITE" id="PS50127"/>
    </source>
</evidence>
<organism evidence="10 11">
    <name type="scientific">Pristionchus pacificus</name>
    <name type="common">Parasitic nematode worm</name>
    <dbReference type="NCBI Taxonomy" id="54126"/>
    <lineage>
        <taxon>Eukaryota</taxon>
        <taxon>Metazoa</taxon>
        <taxon>Ecdysozoa</taxon>
        <taxon>Nematoda</taxon>
        <taxon>Chromadorea</taxon>
        <taxon>Rhabditida</taxon>
        <taxon>Rhabditina</taxon>
        <taxon>Diplogasteromorpha</taxon>
        <taxon>Diplogasteroidea</taxon>
        <taxon>Neodiplogasteridae</taxon>
        <taxon>Pristionchus</taxon>
    </lineage>
</organism>
<dbReference type="Gene3D" id="3.10.110.10">
    <property type="entry name" value="Ubiquitin Conjugating Enzyme"/>
    <property type="match status" value="1"/>
</dbReference>
<sequence>MLNLQKRIKGVDDNKKYLDTRICIREKLLTEEIRDLEKALKKDKVCRVTFPIPGVIHEMHLTVTPSDGFYKGGVYHFDIKVPTEYNNVPPVAKCLTQVWHPNINEDGAICLSLLRENSLDAFGWRPTRNITEVIHGLAALFTDLMDFDDPLNQAAAEQYQQNRGAFEAKNQLTLLALLACAFTAYSLTPCEDFCQGTILGLTPYCWCNENFLKFNRTCFRKCIANCKAKPSYVGCIPSDGIPNAQLWICCIKKVDWQTNLKCDSECWSTALPV</sequence>
<evidence type="ECO:0000256" key="4">
    <source>
        <dbReference type="ARBA" id="ARBA00022786"/>
    </source>
</evidence>
<dbReference type="PROSITE" id="PS00183">
    <property type="entry name" value="UBC_1"/>
    <property type="match status" value="1"/>
</dbReference>
<dbReference type="AlphaFoldDB" id="A0A2A6BBC9"/>
<dbReference type="CDD" id="cd23794">
    <property type="entry name" value="UBCc_UBE2F_UBE2M"/>
    <property type="match status" value="1"/>
</dbReference>
<name>A0A2A6BBC9_PRIPA</name>
<evidence type="ECO:0000256" key="5">
    <source>
        <dbReference type="ARBA" id="ARBA00022840"/>
    </source>
</evidence>
<evidence type="ECO:0000256" key="6">
    <source>
        <dbReference type="ARBA" id="ARBA00043698"/>
    </source>
</evidence>
<dbReference type="Pfam" id="PF00179">
    <property type="entry name" value="UQ_con"/>
    <property type="match status" value="1"/>
</dbReference>
<accession>A0A2A6BBC9</accession>
<keyword evidence="5 8" id="KW-0067">ATP-binding</keyword>
<accession>A0A8R1V233</accession>
<evidence type="ECO:0000313" key="11">
    <source>
        <dbReference type="Proteomes" id="UP000005239"/>
    </source>
</evidence>
<dbReference type="EnsemblMetazoa" id="PPA44574.1">
    <property type="protein sequence ID" value="PPA44574.1"/>
    <property type="gene ID" value="WBGene00282943"/>
</dbReference>
<dbReference type="EC" id="2.3.2.34" evidence="7"/>
<evidence type="ECO:0000256" key="8">
    <source>
        <dbReference type="RuleBase" id="RU362109"/>
    </source>
</evidence>
<dbReference type="GO" id="GO:0005524">
    <property type="term" value="F:ATP binding"/>
    <property type="evidence" value="ECO:0007669"/>
    <property type="project" value="UniProtKB-UniRule"/>
</dbReference>
<reference evidence="11" key="1">
    <citation type="journal article" date="2008" name="Nat. Genet.">
        <title>The Pristionchus pacificus genome provides a unique perspective on nematode lifestyle and parasitism.</title>
        <authorList>
            <person name="Dieterich C."/>
            <person name="Clifton S.W."/>
            <person name="Schuster L.N."/>
            <person name="Chinwalla A."/>
            <person name="Delehaunty K."/>
            <person name="Dinkelacker I."/>
            <person name="Fulton L."/>
            <person name="Fulton R."/>
            <person name="Godfrey J."/>
            <person name="Minx P."/>
            <person name="Mitreva M."/>
            <person name="Roeseler W."/>
            <person name="Tian H."/>
            <person name="Witte H."/>
            <person name="Yang S.P."/>
            <person name="Wilson R.K."/>
            <person name="Sommer R.J."/>
        </authorList>
    </citation>
    <scope>NUCLEOTIDE SEQUENCE [LARGE SCALE GENOMIC DNA]</scope>
    <source>
        <strain evidence="11">PS312</strain>
    </source>
</reference>
<keyword evidence="2" id="KW-0808">Transferase</keyword>
<dbReference type="InterPro" id="IPR023313">
    <property type="entry name" value="UBQ-conjugating_AS"/>
</dbReference>
<protein>
    <recommendedName>
        <fullName evidence="7">E2 NEDD8-conjugating enzyme</fullName>
        <ecNumber evidence="7">2.3.2.34</ecNumber>
    </recommendedName>
</protein>
<dbReference type="InterPro" id="IPR016135">
    <property type="entry name" value="UBQ-conjugating_enzyme/RWD"/>
</dbReference>
<evidence type="ECO:0000256" key="1">
    <source>
        <dbReference type="ARBA" id="ARBA00005032"/>
    </source>
</evidence>
<reference evidence="10" key="2">
    <citation type="submission" date="2022-06" db="UniProtKB">
        <authorList>
            <consortium name="EnsemblMetazoa"/>
        </authorList>
    </citation>
    <scope>IDENTIFICATION</scope>
    <source>
        <strain evidence="10">PS312</strain>
    </source>
</reference>
<feature type="domain" description="UBC core" evidence="9">
    <location>
        <begin position="24"/>
        <end position="179"/>
    </location>
</feature>
<evidence type="ECO:0000256" key="2">
    <source>
        <dbReference type="ARBA" id="ARBA00022679"/>
    </source>
</evidence>
<comment type="pathway">
    <text evidence="1">Protein modification; protein neddylation.</text>
</comment>
<comment type="catalytic activity">
    <reaction evidence="6">
        <text>[E1 NEDD8-activating enzyme]-S-[NEDD8 protein]-yl-L-cysteine + [E2 NEDD8-conjugating enzyme]-L-cysteine = [E1 NEDD8-activating enzyme]-L-cysteine + [E2 NEDD8-conjugating enzyme]-S-[NEDD8-protein]-yl-L-cysteine.</text>
        <dbReference type="EC" id="2.3.2.34"/>
    </reaction>
</comment>
<dbReference type="OrthoDB" id="10249039at2759"/>
<dbReference type="Proteomes" id="UP000005239">
    <property type="component" value="Unassembled WGS sequence"/>
</dbReference>
<dbReference type="SMART" id="SM00212">
    <property type="entry name" value="UBCc"/>
    <property type="match status" value="1"/>
</dbReference>
<evidence type="ECO:0000256" key="7">
    <source>
        <dbReference type="ARBA" id="ARBA00044047"/>
    </source>
</evidence>
<keyword evidence="3 8" id="KW-0547">Nucleotide-binding</keyword>
<dbReference type="GO" id="GO:0061654">
    <property type="term" value="F:NEDD8 conjugating enzyme activity"/>
    <property type="evidence" value="ECO:0007669"/>
    <property type="project" value="UniProtKB-EC"/>
</dbReference>
<evidence type="ECO:0000256" key="3">
    <source>
        <dbReference type="ARBA" id="ARBA00022741"/>
    </source>
</evidence>
<evidence type="ECO:0000313" key="10">
    <source>
        <dbReference type="EnsemblMetazoa" id="PPA44574.1"/>
    </source>
</evidence>